<sequence length="75" mass="8118">MNSSTFTQSKAAPPSIGEVARQLSILRIGSLSEKSISSPRVQPITRGSPKGQPFLYNFNSPQSTKQILFIALKPS</sequence>
<name>A0A8J8P1U9_HALGN</name>
<comment type="caution">
    <text evidence="1">The sequence shown here is derived from an EMBL/GenBank/DDBJ whole genome shotgun (WGS) entry which is preliminary data.</text>
</comment>
<dbReference type="AlphaFoldDB" id="A0A8J8P1U9"/>
<evidence type="ECO:0000313" key="2">
    <source>
        <dbReference type="Proteomes" id="UP000785679"/>
    </source>
</evidence>
<proteinExistence type="predicted"/>
<organism evidence="1 2">
    <name type="scientific">Halteria grandinella</name>
    <dbReference type="NCBI Taxonomy" id="5974"/>
    <lineage>
        <taxon>Eukaryota</taxon>
        <taxon>Sar</taxon>
        <taxon>Alveolata</taxon>
        <taxon>Ciliophora</taxon>
        <taxon>Intramacronucleata</taxon>
        <taxon>Spirotrichea</taxon>
        <taxon>Stichotrichia</taxon>
        <taxon>Sporadotrichida</taxon>
        <taxon>Halteriidae</taxon>
        <taxon>Halteria</taxon>
    </lineage>
</organism>
<gene>
    <name evidence="1" type="ORF">FGO68_gene2840</name>
</gene>
<accession>A0A8J8P1U9</accession>
<evidence type="ECO:0000313" key="1">
    <source>
        <dbReference type="EMBL" id="TNV86392.1"/>
    </source>
</evidence>
<dbReference type="EMBL" id="RRYP01001114">
    <property type="protein sequence ID" value="TNV86392.1"/>
    <property type="molecule type" value="Genomic_DNA"/>
</dbReference>
<dbReference type="Proteomes" id="UP000785679">
    <property type="component" value="Unassembled WGS sequence"/>
</dbReference>
<reference evidence="1" key="1">
    <citation type="submission" date="2019-06" db="EMBL/GenBank/DDBJ databases">
        <authorList>
            <person name="Zheng W."/>
        </authorList>
    </citation>
    <scope>NUCLEOTIDE SEQUENCE</scope>
    <source>
        <strain evidence="1">QDHG01</strain>
    </source>
</reference>
<keyword evidence="2" id="KW-1185">Reference proteome</keyword>
<protein>
    <submittedName>
        <fullName evidence="1">Uncharacterized protein</fullName>
    </submittedName>
</protein>